<name>A8PUZ6_MALGO</name>
<protein>
    <submittedName>
        <fullName evidence="3">Uncharacterized protein</fullName>
    </submittedName>
</protein>
<feature type="region of interest" description="Disordered" evidence="2">
    <location>
        <begin position="344"/>
        <end position="398"/>
    </location>
</feature>
<proteinExistence type="inferred from homology"/>
<keyword evidence="4" id="KW-1185">Reference proteome</keyword>
<feature type="compositionally biased region" description="Low complexity" evidence="2">
    <location>
        <begin position="344"/>
        <end position="361"/>
    </location>
</feature>
<dbReference type="STRING" id="425265.A8PUZ6"/>
<dbReference type="GO" id="GO:0005829">
    <property type="term" value="C:cytosol"/>
    <property type="evidence" value="ECO:0007669"/>
    <property type="project" value="TreeGrafter"/>
</dbReference>
<evidence type="ECO:0000256" key="1">
    <source>
        <dbReference type="ARBA" id="ARBA00005351"/>
    </source>
</evidence>
<evidence type="ECO:0000313" key="3">
    <source>
        <dbReference type="EMBL" id="EDP44998.1"/>
    </source>
</evidence>
<dbReference type="OrthoDB" id="10252405at2759"/>
<dbReference type="Gene3D" id="1.25.40.10">
    <property type="entry name" value="Tetratricopeptide repeat domain"/>
    <property type="match status" value="1"/>
</dbReference>
<dbReference type="EMBL" id="AAYY01000002">
    <property type="protein sequence ID" value="EDP44998.1"/>
    <property type="molecule type" value="Genomic_DNA"/>
</dbReference>
<gene>
    <name evidence="3" type="ORF">MGL_0805</name>
</gene>
<dbReference type="RefSeq" id="XP_001732212.1">
    <property type="nucleotide sequence ID" value="XM_001732160.1"/>
</dbReference>
<comment type="similarity">
    <text evidence="1">Belongs to the GET4 family.</text>
</comment>
<dbReference type="InterPro" id="IPR007317">
    <property type="entry name" value="GET4"/>
</dbReference>
<dbReference type="AlphaFoldDB" id="A8PUZ6"/>
<dbReference type="InterPro" id="IPR011990">
    <property type="entry name" value="TPR-like_helical_dom_sf"/>
</dbReference>
<dbReference type="InParanoid" id="A8PUZ6"/>
<dbReference type="Pfam" id="PF04190">
    <property type="entry name" value="GET4"/>
    <property type="match status" value="1"/>
</dbReference>
<organism evidence="3 4">
    <name type="scientific">Malassezia globosa (strain ATCC MYA-4612 / CBS 7966)</name>
    <name type="common">Dandruff-associated fungus</name>
    <dbReference type="NCBI Taxonomy" id="425265"/>
    <lineage>
        <taxon>Eukaryota</taxon>
        <taxon>Fungi</taxon>
        <taxon>Dikarya</taxon>
        <taxon>Basidiomycota</taxon>
        <taxon>Ustilaginomycotina</taxon>
        <taxon>Malasseziomycetes</taxon>
        <taxon>Malasseziales</taxon>
        <taxon>Malasseziaceae</taxon>
        <taxon>Malassezia</taxon>
    </lineage>
</organism>
<dbReference type="GeneID" id="5856518"/>
<reference evidence="3 4" key="1">
    <citation type="journal article" date="2007" name="Proc. Natl. Acad. Sci. U.S.A.">
        <title>Dandruff-associated Malassezia genomes reveal convergent and divergent virulence traits shared with plant and human fungal pathogens.</title>
        <authorList>
            <person name="Xu J."/>
            <person name="Saunders C.W."/>
            <person name="Hu P."/>
            <person name="Grant R.A."/>
            <person name="Boekhout T."/>
            <person name="Kuramae E.E."/>
            <person name="Kronstad J.W."/>
            <person name="Deangelis Y.M."/>
            <person name="Reeder N.L."/>
            <person name="Johnstone K.R."/>
            <person name="Leland M."/>
            <person name="Fieno A.M."/>
            <person name="Begley W.M."/>
            <person name="Sun Y."/>
            <person name="Lacey M.P."/>
            <person name="Chaudhary T."/>
            <person name="Keough T."/>
            <person name="Chu L."/>
            <person name="Sears R."/>
            <person name="Yuan B."/>
            <person name="Dawson T.L.Jr."/>
        </authorList>
    </citation>
    <scope>NUCLEOTIDE SEQUENCE [LARGE SCALE GENOMIC DNA]</scope>
    <source>
        <strain evidence="4">ATCC MYA-4612 / CBS 7966</strain>
    </source>
</reference>
<dbReference type="Proteomes" id="UP000008837">
    <property type="component" value="Unassembled WGS sequence"/>
</dbReference>
<dbReference type="KEGG" id="mgl:MGL_0805"/>
<dbReference type="PANTHER" id="PTHR12875:SF0">
    <property type="entry name" value="GOLGI TO ER TRAFFIC PROTEIN 4 HOMOLOG"/>
    <property type="match status" value="1"/>
</dbReference>
<comment type="caution">
    <text evidence="3">The sequence shown here is derived from an EMBL/GenBank/DDBJ whole genome shotgun (WGS) entry which is preliminary data.</text>
</comment>
<dbReference type="FunCoup" id="A8PUZ6">
    <property type="interactions" value="360"/>
</dbReference>
<evidence type="ECO:0000313" key="4">
    <source>
        <dbReference type="Proteomes" id="UP000008837"/>
    </source>
</evidence>
<evidence type="ECO:0000256" key="2">
    <source>
        <dbReference type="SAM" id="MobiDB-lite"/>
    </source>
</evidence>
<dbReference type="GO" id="GO:0045048">
    <property type="term" value="P:protein insertion into ER membrane"/>
    <property type="evidence" value="ECO:0007669"/>
    <property type="project" value="InterPro"/>
</dbReference>
<dbReference type="PANTHER" id="PTHR12875">
    <property type="entry name" value="GOLGI TO ER TRAFFIC PROTEIN 4 HOMOLOG"/>
    <property type="match status" value="1"/>
</dbReference>
<dbReference type="OMA" id="VKWSVKA"/>
<sequence length="398" mass="44006">MDLGTIPGGNGGYELHQKLRTKTVRLMRKNKHNEAVETLHSGAIQLLDMNEEGSACDLAEYLLEVYMQAHVPMDNTSRERINSILEKTKSPMWRRKTVMAANKWAISATQNPLGDEKLRLFLAELLARDKQFYEAETHFIAACALNKDNASKFAHMLLEWNSSYAETLTESDSDQPPKDSVERVLSGTFALRGWVPLLLVHAPESARAFIQDYVQNAIKLHPALLLPVKPNPREYRSPAKVSTYSSEIFMTASPSLNFSQNAVALICDVKSKSGSVPNEMKSAWQMLLRQFVQEGGLAGMDSIVDVCVLSLFNSNIKQLLSQISGIYFGLSPPRRQTDMLSSMFSSMMGGGQSSSDEQSLSIKQLARPAVPESKKAAPAPPSAPPANEADQLVDEEMD</sequence>
<dbReference type="VEuPathDB" id="FungiDB:MGL_0805"/>
<accession>A8PUZ6</accession>